<dbReference type="Gene3D" id="3.40.50.720">
    <property type="entry name" value="NAD(P)-binding Rossmann-like Domain"/>
    <property type="match status" value="1"/>
</dbReference>
<evidence type="ECO:0000256" key="4">
    <source>
        <dbReference type="ARBA" id="ARBA00023239"/>
    </source>
</evidence>
<accession>A0A1F7JIW9</accession>
<evidence type="ECO:0000256" key="3">
    <source>
        <dbReference type="ARBA" id="ARBA00023027"/>
    </source>
</evidence>
<evidence type="ECO:0000259" key="5">
    <source>
        <dbReference type="Pfam" id="PF01370"/>
    </source>
</evidence>
<keyword evidence="4" id="KW-0456">Lyase</keyword>
<dbReference type="GO" id="GO:0048040">
    <property type="term" value="F:UDP-glucuronate decarboxylase activity"/>
    <property type="evidence" value="ECO:0007669"/>
    <property type="project" value="TreeGrafter"/>
</dbReference>
<dbReference type="InterPro" id="IPR036291">
    <property type="entry name" value="NAD(P)-bd_dom_sf"/>
</dbReference>
<sequence length="347" mass="39290">MNSIIGQDLDYILSTDIPWTRLRNKTFLISGAAGFIASYIVRTLVKLNDQKHLNIKVIGIVRNKQKAKIKLADIIKRADFKLIIHDVCKPIIIREKIDIIIHAASLASPKYFNTNPVETLNANIFGTKNLLELAKEKKSDHFLFLSSGEVYGKLSKKQLPTNEKSYGYIDLLDVRSCYAESKRMGEAMSIAWNHQYKVPTKIVRLFHTYGPGISLDDGRVFADFAANIINNQNINLKSTGTAIRSFCYIADCVTGIFTVLFQGKNGDAYNIANDKGNTSIKNLAKLLVDIYPEKKLKVIIKKRKKNDPYLRSPIQINDPDISKIKSLGWKPKYPLQTGFKRMIDSYL</sequence>
<gene>
    <name evidence="6" type="ORF">A3H78_05315</name>
</gene>
<dbReference type="GO" id="GO:0070403">
    <property type="term" value="F:NAD+ binding"/>
    <property type="evidence" value="ECO:0007669"/>
    <property type="project" value="InterPro"/>
</dbReference>
<dbReference type="PANTHER" id="PTHR43078:SF7">
    <property type="entry name" value="UDP-GLUCURONATE DECARBOXYLASE"/>
    <property type="match status" value="1"/>
</dbReference>
<dbReference type="GO" id="GO:0042732">
    <property type="term" value="P:D-xylose metabolic process"/>
    <property type="evidence" value="ECO:0007669"/>
    <property type="project" value="InterPro"/>
</dbReference>
<dbReference type="SUPFAM" id="SSF51735">
    <property type="entry name" value="NAD(P)-binding Rossmann-fold domains"/>
    <property type="match status" value="1"/>
</dbReference>
<keyword evidence="2" id="KW-0210">Decarboxylase</keyword>
<evidence type="ECO:0000256" key="1">
    <source>
        <dbReference type="ARBA" id="ARBA00001911"/>
    </source>
</evidence>
<comment type="cofactor">
    <cofactor evidence="1">
        <name>NAD(+)</name>
        <dbReference type="ChEBI" id="CHEBI:57540"/>
    </cofactor>
</comment>
<dbReference type="Proteomes" id="UP000177418">
    <property type="component" value="Unassembled WGS sequence"/>
</dbReference>
<proteinExistence type="predicted"/>
<evidence type="ECO:0000313" key="6">
    <source>
        <dbReference type="EMBL" id="OGK55553.1"/>
    </source>
</evidence>
<protein>
    <submittedName>
        <fullName evidence="6">UDP-glucuronate decarboxylase</fullName>
    </submittedName>
</protein>
<dbReference type="GO" id="GO:0005737">
    <property type="term" value="C:cytoplasm"/>
    <property type="evidence" value="ECO:0007669"/>
    <property type="project" value="TreeGrafter"/>
</dbReference>
<comment type="caution">
    <text evidence="6">The sequence shown here is derived from an EMBL/GenBank/DDBJ whole genome shotgun (WGS) entry which is preliminary data.</text>
</comment>
<evidence type="ECO:0000256" key="2">
    <source>
        <dbReference type="ARBA" id="ARBA00022793"/>
    </source>
</evidence>
<dbReference type="Pfam" id="PF01370">
    <property type="entry name" value="Epimerase"/>
    <property type="match status" value="1"/>
</dbReference>
<dbReference type="PANTHER" id="PTHR43078">
    <property type="entry name" value="UDP-GLUCURONIC ACID DECARBOXYLASE-RELATED"/>
    <property type="match status" value="1"/>
</dbReference>
<name>A0A1F7JIW9_9BACT</name>
<organism evidence="6 7">
    <name type="scientific">Candidatus Roizmanbacteria bacterium RIFCSPLOWO2_02_FULL_36_11</name>
    <dbReference type="NCBI Taxonomy" id="1802071"/>
    <lineage>
        <taxon>Bacteria</taxon>
        <taxon>Candidatus Roizmaniibacteriota</taxon>
    </lineage>
</organism>
<feature type="domain" description="NAD-dependent epimerase/dehydratase" evidence="5">
    <location>
        <begin position="28"/>
        <end position="272"/>
    </location>
</feature>
<dbReference type="AlphaFoldDB" id="A0A1F7JIW9"/>
<dbReference type="InterPro" id="IPR044516">
    <property type="entry name" value="UXS-like"/>
</dbReference>
<reference evidence="6 7" key="1">
    <citation type="journal article" date="2016" name="Nat. Commun.">
        <title>Thousands of microbial genomes shed light on interconnected biogeochemical processes in an aquifer system.</title>
        <authorList>
            <person name="Anantharaman K."/>
            <person name="Brown C.T."/>
            <person name="Hug L.A."/>
            <person name="Sharon I."/>
            <person name="Castelle C.J."/>
            <person name="Probst A.J."/>
            <person name="Thomas B.C."/>
            <person name="Singh A."/>
            <person name="Wilkins M.J."/>
            <person name="Karaoz U."/>
            <person name="Brodie E.L."/>
            <person name="Williams K.H."/>
            <person name="Hubbard S.S."/>
            <person name="Banfield J.F."/>
        </authorList>
    </citation>
    <scope>NUCLEOTIDE SEQUENCE [LARGE SCALE GENOMIC DNA]</scope>
</reference>
<dbReference type="InterPro" id="IPR001509">
    <property type="entry name" value="Epimerase_deHydtase"/>
</dbReference>
<dbReference type="EMBL" id="MGAV01000002">
    <property type="protein sequence ID" value="OGK55553.1"/>
    <property type="molecule type" value="Genomic_DNA"/>
</dbReference>
<evidence type="ECO:0000313" key="7">
    <source>
        <dbReference type="Proteomes" id="UP000177418"/>
    </source>
</evidence>
<keyword evidence="3" id="KW-0520">NAD</keyword>